<evidence type="ECO:0000313" key="3">
    <source>
        <dbReference type="Proteomes" id="UP001239795"/>
    </source>
</evidence>
<name>A0AAI9XH11_9PEZI</name>
<accession>A0AAI9XH11</accession>
<gene>
    <name evidence="2" type="ORF">CMEL01_08523</name>
</gene>
<dbReference type="AlphaFoldDB" id="A0AAI9XH11"/>
<dbReference type="Proteomes" id="UP001239795">
    <property type="component" value="Unassembled WGS sequence"/>
</dbReference>
<proteinExistence type="predicted"/>
<evidence type="ECO:0000256" key="1">
    <source>
        <dbReference type="SAM" id="MobiDB-lite"/>
    </source>
</evidence>
<keyword evidence="3" id="KW-1185">Reference proteome</keyword>
<organism evidence="2 3">
    <name type="scientific">Colletotrichum melonis</name>
    <dbReference type="NCBI Taxonomy" id="1209925"/>
    <lineage>
        <taxon>Eukaryota</taxon>
        <taxon>Fungi</taxon>
        <taxon>Dikarya</taxon>
        <taxon>Ascomycota</taxon>
        <taxon>Pezizomycotina</taxon>
        <taxon>Sordariomycetes</taxon>
        <taxon>Hypocreomycetidae</taxon>
        <taxon>Glomerellales</taxon>
        <taxon>Glomerellaceae</taxon>
        <taxon>Colletotrichum</taxon>
        <taxon>Colletotrichum acutatum species complex</taxon>
    </lineage>
</organism>
<comment type="caution">
    <text evidence="2">The sequence shown here is derived from an EMBL/GenBank/DDBJ whole genome shotgun (WGS) entry which is preliminary data.</text>
</comment>
<feature type="region of interest" description="Disordered" evidence="1">
    <location>
        <begin position="46"/>
        <end position="71"/>
    </location>
</feature>
<sequence>MQNIALDALAIATVQTRLDTRQFTYQYQQTYHETNIPRHGNKCQSCWHRHRHRHSASPNPPHQRQKATSKVGLLRKQSRVDHGGVYRVNTPYGQTDSISRLHVFAKQSLLRLRRWLPHRKRPQTGATRSTHEGFSGQNMLRFATHRTPRLTPLTVCQVYCQVRVNVVSPR</sequence>
<protein>
    <submittedName>
        <fullName evidence="2">Uncharacterized protein</fullName>
    </submittedName>
</protein>
<dbReference type="EMBL" id="MLGG01000068">
    <property type="protein sequence ID" value="KAK1449208.1"/>
    <property type="molecule type" value="Genomic_DNA"/>
</dbReference>
<reference evidence="2 3" key="1">
    <citation type="submission" date="2016-10" db="EMBL/GenBank/DDBJ databases">
        <title>The genome sequence of Colletotrichum fioriniae PJ7.</title>
        <authorList>
            <person name="Baroncelli R."/>
        </authorList>
    </citation>
    <scope>NUCLEOTIDE SEQUENCE [LARGE SCALE GENOMIC DNA]</scope>
    <source>
        <strain evidence="2">Col 31</strain>
    </source>
</reference>
<evidence type="ECO:0000313" key="2">
    <source>
        <dbReference type="EMBL" id="KAK1449208.1"/>
    </source>
</evidence>